<dbReference type="Proteomes" id="UP000824782">
    <property type="component" value="Unassembled WGS sequence"/>
</dbReference>
<name>A0AAV6ZF93_ENGPU</name>
<evidence type="ECO:0008006" key="3">
    <source>
        <dbReference type="Google" id="ProtNLM"/>
    </source>
</evidence>
<evidence type="ECO:0000313" key="2">
    <source>
        <dbReference type="Proteomes" id="UP000824782"/>
    </source>
</evidence>
<protein>
    <recommendedName>
        <fullName evidence="3">Secreted protein</fullName>
    </recommendedName>
</protein>
<gene>
    <name evidence="1" type="ORF">GDO81_029569</name>
</gene>
<dbReference type="EMBL" id="WNYA01000903">
    <property type="protein sequence ID" value="KAG8546910.1"/>
    <property type="molecule type" value="Genomic_DNA"/>
</dbReference>
<reference evidence="1" key="1">
    <citation type="thesis" date="2020" institute="ProQuest LLC" country="789 East Eisenhower Parkway, Ann Arbor, MI, USA">
        <title>Comparative Genomics and Chromosome Evolution.</title>
        <authorList>
            <person name="Mudd A.B."/>
        </authorList>
    </citation>
    <scope>NUCLEOTIDE SEQUENCE</scope>
    <source>
        <strain evidence="1">237g6f4</strain>
        <tissue evidence="1">Blood</tissue>
    </source>
</reference>
<comment type="caution">
    <text evidence="1">The sequence shown here is derived from an EMBL/GenBank/DDBJ whole genome shotgun (WGS) entry which is preliminary data.</text>
</comment>
<proteinExistence type="predicted"/>
<sequence>MELLIVCCQVTSRETRGAWIFLLLWLLSLARPPFSPILSRLSVKLASPLHESVQIHPAGRNVKHNLLTRPIPRQGILET</sequence>
<accession>A0AAV6ZF93</accession>
<organism evidence="1 2">
    <name type="scientific">Engystomops pustulosus</name>
    <name type="common">Tungara frog</name>
    <name type="synonym">Physalaemus pustulosus</name>
    <dbReference type="NCBI Taxonomy" id="76066"/>
    <lineage>
        <taxon>Eukaryota</taxon>
        <taxon>Metazoa</taxon>
        <taxon>Chordata</taxon>
        <taxon>Craniata</taxon>
        <taxon>Vertebrata</taxon>
        <taxon>Euteleostomi</taxon>
        <taxon>Amphibia</taxon>
        <taxon>Batrachia</taxon>
        <taxon>Anura</taxon>
        <taxon>Neobatrachia</taxon>
        <taxon>Hyloidea</taxon>
        <taxon>Leptodactylidae</taxon>
        <taxon>Leiuperinae</taxon>
        <taxon>Engystomops</taxon>
    </lineage>
</organism>
<dbReference type="AlphaFoldDB" id="A0AAV6ZF93"/>
<evidence type="ECO:0000313" key="1">
    <source>
        <dbReference type="EMBL" id="KAG8546910.1"/>
    </source>
</evidence>
<keyword evidence="2" id="KW-1185">Reference proteome</keyword>